<dbReference type="AlphaFoldDB" id="Q2RQ45"/>
<name>Q2RQ45_RHORT</name>
<evidence type="ECO:0000256" key="2">
    <source>
        <dbReference type="SAM" id="Phobius"/>
    </source>
</evidence>
<dbReference type="EMBL" id="CP000230">
    <property type="protein sequence ID" value="ABC23750.1"/>
    <property type="molecule type" value="Genomic_DNA"/>
</dbReference>
<dbReference type="EnsemblBacteria" id="ABC23750">
    <property type="protein sequence ID" value="ABC23750"/>
    <property type="gene ID" value="Rru_A2953"/>
</dbReference>
<organism evidence="3 4">
    <name type="scientific">Rhodospirillum rubrum (strain ATCC 11170 / ATH 1.1.1 / DSM 467 / LMG 4362 / NCIMB 8255 / S1)</name>
    <dbReference type="NCBI Taxonomy" id="269796"/>
    <lineage>
        <taxon>Bacteria</taxon>
        <taxon>Pseudomonadati</taxon>
        <taxon>Pseudomonadota</taxon>
        <taxon>Alphaproteobacteria</taxon>
        <taxon>Rhodospirillales</taxon>
        <taxon>Rhodospirillaceae</taxon>
        <taxon>Rhodospirillum</taxon>
    </lineage>
</organism>
<sequence length="95" mass="10239">MGLSLAKLIFTVLAIIGIWTIFRLIQRKALGRRPQTPAERGAEAARRTTRARASGATRARASGETDSNDLDLVRCPDCGAFVPQGTPCACQKRPS</sequence>
<keyword evidence="4" id="KW-1185">Reference proteome</keyword>
<proteinExistence type="predicted"/>
<gene>
    <name evidence="3" type="ordered locus">Rru_A2953</name>
</gene>
<feature type="transmembrane region" description="Helical" evidence="2">
    <location>
        <begin position="6"/>
        <end position="25"/>
    </location>
</feature>
<evidence type="ECO:0000313" key="4">
    <source>
        <dbReference type="Proteomes" id="UP000001929"/>
    </source>
</evidence>
<feature type="compositionally biased region" description="Low complexity" evidence="1">
    <location>
        <begin position="51"/>
        <end position="64"/>
    </location>
</feature>
<accession>Q2RQ45</accession>
<dbReference type="KEGG" id="rru:Rru_A2953"/>
<keyword evidence="2" id="KW-0472">Membrane</keyword>
<dbReference type="HOGENOM" id="CLU_178532_0_0_5"/>
<dbReference type="Proteomes" id="UP000001929">
    <property type="component" value="Chromosome"/>
</dbReference>
<feature type="region of interest" description="Disordered" evidence="1">
    <location>
        <begin position="31"/>
        <end position="67"/>
    </location>
</feature>
<reference evidence="3 4" key="1">
    <citation type="journal article" date="2011" name="Stand. Genomic Sci.">
        <title>Complete genome sequence of Rhodospirillum rubrum type strain (S1).</title>
        <authorList>
            <person name="Munk A.C."/>
            <person name="Copeland A."/>
            <person name="Lucas S."/>
            <person name="Lapidus A."/>
            <person name="Del Rio T.G."/>
            <person name="Barry K."/>
            <person name="Detter J.C."/>
            <person name="Hammon N."/>
            <person name="Israni S."/>
            <person name="Pitluck S."/>
            <person name="Brettin T."/>
            <person name="Bruce D."/>
            <person name="Han C."/>
            <person name="Tapia R."/>
            <person name="Gilna P."/>
            <person name="Schmutz J."/>
            <person name="Larimer F."/>
            <person name="Land M."/>
            <person name="Kyrpides N.C."/>
            <person name="Mavromatis K."/>
            <person name="Richardson P."/>
            <person name="Rohde M."/>
            <person name="Goker M."/>
            <person name="Klenk H.P."/>
            <person name="Zhang Y."/>
            <person name="Roberts G.P."/>
            <person name="Reslewic S."/>
            <person name="Schwartz D.C."/>
        </authorList>
    </citation>
    <scope>NUCLEOTIDE SEQUENCE [LARGE SCALE GENOMIC DNA]</scope>
    <source>
        <strain evidence="4">ATCC 11170 / ATH 1.1.1 / DSM 467 / LMG 4362 / NCIMB 8255 / S1</strain>
    </source>
</reference>
<keyword evidence="2" id="KW-1133">Transmembrane helix</keyword>
<keyword evidence="2" id="KW-0812">Transmembrane</keyword>
<dbReference type="eggNOG" id="ENOG5033BC2">
    <property type="taxonomic scope" value="Bacteria"/>
</dbReference>
<protein>
    <submittedName>
        <fullName evidence="3">Uncharacterized protein</fullName>
    </submittedName>
</protein>
<evidence type="ECO:0000313" key="3">
    <source>
        <dbReference type="EMBL" id="ABC23750.1"/>
    </source>
</evidence>
<dbReference type="RefSeq" id="WP_011390703.1">
    <property type="nucleotide sequence ID" value="NC_007643.1"/>
</dbReference>
<evidence type="ECO:0000256" key="1">
    <source>
        <dbReference type="SAM" id="MobiDB-lite"/>
    </source>
</evidence>
<dbReference type="STRING" id="269796.Rru_A2953"/>
<dbReference type="PATRIC" id="fig|269796.9.peg.3063"/>